<evidence type="ECO:0000313" key="1">
    <source>
        <dbReference type="EMBL" id="KAH6922779.1"/>
    </source>
</evidence>
<accession>A0ACB7RQK6</accession>
<dbReference type="EMBL" id="CM023489">
    <property type="protein sequence ID" value="KAH6922779.1"/>
    <property type="molecule type" value="Genomic_DNA"/>
</dbReference>
<organism evidence="1 2">
    <name type="scientific">Hyalomma asiaticum</name>
    <name type="common">Tick</name>
    <dbReference type="NCBI Taxonomy" id="266040"/>
    <lineage>
        <taxon>Eukaryota</taxon>
        <taxon>Metazoa</taxon>
        <taxon>Ecdysozoa</taxon>
        <taxon>Arthropoda</taxon>
        <taxon>Chelicerata</taxon>
        <taxon>Arachnida</taxon>
        <taxon>Acari</taxon>
        <taxon>Parasitiformes</taxon>
        <taxon>Ixodida</taxon>
        <taxon>Ixodoidea</taxon>
        <taxon>Ixodidae</taxon>
        <taxon>Hyalomminae</taxon>
        <taxon>Hyalomma</taxon>
    </lineage>
</organism>
<reference evidence="1" key="1">
    <citation type="submission" date="2020-05" db="EMBL/GenBank/DDBJ databases">
        <title>Large-scale comparative analyses of tick genomes elucidate their genetic diversity and vector capacities.</title>
        <authorList>
            <person name="Jia N."/>
            <person name="Wang J."/>
            <person name="Shi W."/>
            <person name="Du L."/>
            <person name="Sun Y."/>
            <person name="Zhan W."/>
            <person name="Jiang J."/>
            <person name="Wang Q."/>
            <person name="Zhang B."/>
            <person name="Ji P."/>
            <person name="Sakyi L.B."/>
            <person name="Cui X."/>
            <person name="Yuan T."/>
            <person name="Jiang B."/>
            <person name="Yang W."/>
            <person name="Lam T.T.-Y."/>
            <person name="Chang Q."/>
            <person name="Ding S."/>
            <person name="Wang X."/>
            <person name="Zhu J."/>
            <person name="Ruan X."/>
            <person name="Zhao L."/>
            <person name="Wei J."/>
            <person name="Que T."/>
            <person name="Du C."/>
            <person name="Cheng J."/>
            <person name="Dai P."/>
            <person name="Han X."/>
            <person name="Huang E."/>
            <person name="Gao Y."/>
            <person name="Liu J."/>
            <person name="Shao H."/>
            <person name="Ye R."/>
            <person name="Li L."/>
            <person name="Wei W."/>
            <person name="Wang X."/>
            <person name="Wang C."/>
            <person name="Yang T."/>
            <person name="Huo Q."/>
            <person name="Li W."/>
            <person name="Guo W."/>
            <person name="Chen H."/>
            <person name="Zhou L."/>
            <person name="Ni X."/>
            <person name="Tian J."/>
            <person name="Zhou Y."/>
            <person name="Sheng Y."/>
            <person name="Liu T."/>
            <person name="Pan Y."/>
            <person name="Xia L."/>
            <person name="Li J."/>
            <person name="Zhao F."/>
            <person name="Cao W."/>
        </authorList>
    </citation>
    <scope>NUCLEOTIDE SEQUENCE</scope>
    <source>
        <strain evidence="1">Hyas-2018</strain>
    </source>
</reference>
<comment type="caution">
    <text evidence="1">The sequence shown here is derived from an EMBL/GenBank/DDBJ whole genome shotgun (WGS) entry which is preliminary data.</text>
</comment>
<gene>
    <name evidence="1" type="ORF">HPB50_018992</name>
</gene>
<keyword evidence="2" id="KW-1185">Reference proteome</keyword>
<sequence length="576" mass="60732">MTMTMQDSTLGSDELSDDEATPNYEDDEEASPDAGVLDSKETSDAHMADAASTTSPPPPARPEDASSSAKCGSSPTSRRICSDEPMDTQQPLNMTAKPTATTSPPGGSAFAVSGGSTAPEHGFADRGQSPPTAEPDDLSAGTKDEDEEDDDDEQDKLDISSYDPERLKAFNMFVRLFVDENLDRMVPISRQPKEKIQAIIDSCSRQFPEFAERARKRIRTYLKSCRRTKRTRDLNGWDGRTAVPHLTSPLAEQILASACENETNNAKRMRLGLQPLPMELDIPGRSTTPGYVTVGVGGSNGASTVLGVPASLSVNSSAASMTNNVSSQLISRLTAPIVTSNASMTNGLLATSLSSVNAVGSTPLTAAASSAVTTSGVDVSSVCPFHMHHHHQQQQQFHQHFAAATSSNLSVTSNGILTSPGTMTSSSASSSPVNSFMNGVVARAASPHAPHTHHHHKCFNSSSGNVPATNGVGLTATVTSAANGHHYHVHHRHPGSLGGTSVSASSCSSNNNNSPTDLSVKKCVGNGVDRPAMALKYSLNPAEVNAVKQLIAGYRESAAFLLRSADELEQLLLQQN</sequence>
<name>A0ACB7RQK6_HYAAI</name>
<evidence type="ECO:0000313" key="2">
    <source>
        <dbReference type="Proteomes" id="UP000821845"/>
    </source>
</evidence>
<protein>
    <submittedName>
        <fullName evidence="1">Uncharacterized protein</fullName>
    </submittedName>
</protein>
<dbReference type="Proteomes" id="UP000821845">
    <property type="component" value="Chromosome 9"/>
</dbReference>
<proteinExistence type="predicted"/>